<dbReference type="Pfam" id="PF01094">
    <property type="entry name" value="ANF_receptor"/>
    <property type="match status" value="1"/>
</dbReference>
<dbReference type="SUPFAM" id="SSF56112">
    <property type="entry name" value="Protein kinase-like (PK-like)"/>
    <property type="match status" value="1"/>
</dbReference>
<keyword evidence="13" id="KW-0325">Glycoprotein</keyword>
<dbReference type="InterPro" id="IPR001054">
    <property type="entry name" value="A/G_cyclase"/>
</dbReference>
<dbReference type="Gene3D" id="1.10.510.10">
    <property type="entry name" value="Transferase(Phosphotransferase) domain 1"/>
    <property type="match status" value="1"/>
</dbReference>
<keyword evidence="6 18" id="KW-0812">Transmembrane</keyword>
<comment type="subcellular location">
    <subcellularLocation>
        <location evidence="2">Cell membrane</location>
        <topology evidence="2">Single-pass type I membrane protein</topology>
    </subcellularLocation>
</comment>
<dbReference type="SUPFAM" id="SSF55073">
    <property type="entry name" value="Nucleotide cyclase"/>
    <property type="match status" value="1"/>
</dbReference>
<evidence type="ECO:0000256" key="15">
    <source>
        <dbReference type="ARBA" id="ARBA00023293"/>
    </source>
</evidence>
<dbReference type="KEGG" id="spu:105446336"/>
<name>A0A7M7PV22_STRPU</name>
<keyword evidence="10" id="KW-0342">GTP-binding</keyword>
<evidence type="ECO:0000256" key="13">
    <source>
        <dbReference type="ARBA" id="ARBA00023180"/>
    </source>
</evidence>
<dbReference type="Proteomes" id="UP000007110">
    <property type="component" value="Unassembled WGS sequence"/>
</dbReference>
<protein>
    <recommendedName>
        <fullName evidence="3 17">Guanylate cyclase</fullName>
        <ecNumber evidence="3 17">4.6.1.2</ecNumber>
    </recommendedName>
</protein>
<dbReference type="FunFam" id="1.10.510.10:FF:000420">
    <property type="entry name" value="Guanylate cyclase"/>
    <property type="match status" value="1"/>
</dbReference>
<dbReference type="Gene3D" id="3.40.50.2300">
    <property type="match status" value="2"/>
</dbReference>
<dbReference type="EC" id="4.6.1.2" evidence="3 17"/>
<dbReference type="RefSeq" id="XP_030856213.1">
    <property type="nucleotide sequence ID" value="XM_031000353.1"/>
</dbReference>
<proteinExistence type="inferred from homology"/>
<evidence type="ECO:0000256" key="4">
    <source>
        <dbReference type="ARBA" id="ARBA00022475"/>
    </source>
</evidence>
<evidence type="ECO:0000256" key="7">
    <source>
        <dbReference type="ARBA" id="ARBA00022729"/>
    </source>
</evidence>
<dbReference type="GO" id="GO:0004672">
    <property type="term" value="F:protein kinase activity"/>
    <property type="evidence" value="ECO:0007669"/>
    <property type="project" value="InterPro"/>
</dbReference>
<keyword evidence="22" id="KW-1185">Reference proteome</keyword>
<keyword evidence="7" id="KW-0732">Signal</keyword>
<dbReference type="PANTHER" id="PTHR11920:SF494">
    <property type="entry name" value="ATRIAL NATRIURETIC PEPTIDE RECEPTOR 2"/>
    <property type="match status" value="1"/>
</dbReference>
<dbReference type="GO" id="GO:0007168">
    <property type="term" value="P:receptor guanylyl cyclase signaling pathway"/>
    <property type="evidence" value="ECO:0000318"/>
    <property type="project" value="GO_Central"/>
</dbReference>
<dbReference type="OrthoDB" id="1890790at2759"/>
<evidence type="ECO:0000259" key="19">
    <source>
        <dbReference type="PROSITE" id="PS50011"/>
    </source>
</evidence>
<dbReference type="InterPro" id="IPR011009">
    <property type="entry name" value="Kinase-like_dom_sf"/>
</dbReference>
<dbReference type="Pfam" id="PF00211">
    <property type="entry name" value="Guanylate_cyc"/>
    <property type="match status" value="1"/>
</dbReference>
<comment type="catalytic activity">
    <reaction evidence="1 17">
        <text>GTP = 3',5'-cyclic GMP + diphosphate</text>
        <dbReference type="Rhea" id="RHEA:13665"/>
        <dbReference type="ChEBI" id="CHEBI:33019"/>
        <dbReference type="ChEBI" id="CHEBI:37565"/>
        <dbReference type="ChEBI" id="CHEBI:57746"/>
        <dbReference type="EC" id="4.6.1.2"/>
    </reaction>
</comment>
<evidence type="ECO:0000256" key="11">
    <source>
        <dbReference type="ARBA" id="ARBA00023136"/>
    </source>
</evidence>
<dbReference type="PROSITE" id="PS50125">
    <property type="entry name" value="GUANYLATE_CYCLASE_2"/>
    <property type="match status" value="1"/>
</dbReference>
<dbReference type="InterPro" id="IPR050401">
    <property type="entry name" value="Cyclic_nucleotide_synthase"/>
</dbReference>
<dbReference type="InterPro" id="IPR028082">
    <property type="entry name" value="Peripla_BP_I"/>
</dbReference>
<evidence type="ECO:0000256" key="17">
    <source>
        <dbReference type="RuleBase" id="RU003431"/>
    </source>
</evidence>
<dbReference type="InParanoid" id="A0A7M7PV22"/>
<dbReference type="OMA" id="ITRSPPF"/>
<dbReference type="Gene3D" id="3.30.70.1230">
    <property type="entry name" value="Nucleotide cyclase"/>
    <property type="match status" value="1"/>
</dbReference>
<evidence type="ECO:0000256" key="8">
    <source>
        <dbReference type="ARBA" id="ARBA00022741"/>
    </source>
</evidence>
<evidence type="ECO:0000256" key="10">
    <source>
        <dbReference type="ARBA" id="ARBA00023134"/>
    </source>
</evidence>
<evidence type="ECO:0000313" key="21">
    <source>
        <dbReference type="EnsemblMetazoa" id="XP_030856213"/>
    </source>
</evidence>
<keyword evidence="15 17" id="KW-0141">cGMP biosynthesis</keyword>
<dbReference type="SMART" id="SM00044">
    <property type="entry name" value="CYCc"/>
    <property type="match status" value="1"/>
</dbReference>
<accession>A0A7M7PV22</accession>
<dbReference type="GO" id="GO:0016941">
    <property type="term" value="F:natriuretic peptide receptor activity"/>
    <property type="evidence" value="ECO:0000318"/>
    <property type="project" value="GO_Central"/>
</dbReference>
<dbReference type="GO" id="GO:0005524">
    <property type="term" value="F:ATP binding"/>
    <property type="evidence" value="ECO:0007669"/>
    <property type="project" value="InterPro"/>
</dbReference>
<keyword evidence="14 16" id="KW-0456">Lyase</keyword>
<dbReference type="InterPro" id="IPR001828">
    <property type="entry name" value="ANF_lig-bd_rcpt"/>
</dbReference>
<keyword evidence="11 18" id="KW-0472">Membrane</keyword>
<dbReference type="InterPro" id="IPR000719">
    <property type="entry name" value="Prot_kinase_dom"/>
</dbReference>
<dbReference type="SUPFAM" id="SSF53822">
    <property type="entry name" value="Periplasmic binding protein-like I"/>
    <property type="match status" value="1"/>
</dbReference>
<dbReference type="PROSITE" id="PS00452">
    <property type="entry name" value="GUANYLATE_CYCLASE_1"/>
    <property type="match status" value="1"/>
</dbReference>
<dbReference type="GO" id="GO:0005525">
    <property type="term" value="F:GTP binding"/>
    <property type="evidence" value="ECO:0007669"/>
    <property type="project" value="UniProtKB-KW"/>
</dbReference>
<organism evidence="21 22">
    <name type="scientific">Strongylocentrotus purpuratus</name>
    <name type="common">Purple sea urchin</name>
    <dbReference type="NCBI Taxonomy" id="7668"/>
    <lineage>
        <taxon>Eukaryota</taxon>
        <taxon>Metazoa</taxon>
        <taxon>Echinodermata</taxon>
        <taxon>Eleutherozoa</taxon>
        <taxon>Echinozoa</taxon>
        <taxon>Echinoidea</taxon>
        <taxon>Euechinoidea</taxon>
        <taxon>Echinacea</taxon>
        <taxon>Camarodonta</taxon>
        <taxon>Echinidea</taxon>
        <taxon>Strongylocentrotidae</taxon>
        <taxon>Strongylocentrotus</taxon>
    </lineage>
</organism>
<evidence type="ECO:0000313" key="22">
    <source>
        <dbReference type="Proteomes" id="UP000007110"/>
    </source>
</evidence>
<evidence type="ECO:0000256" key="5">
    <source>
        <dbReference type="ARBA" id="ARBA00022553"/>
    </source>
</evidence>
<dbReference type="GeneID" id="105446336"/>
<dbReference type="PANTHER" id="PTHR11920">
    <property type="entry name" value="GUANYLYL CYCLASE"/>
    <property type="match status" value="1"/>
</dbReference>
<keyword evidence="12" id="KW-0675">Receptor</keyword>
<feature type="domain" description="Guanylate cyclase" evidence="20">
    <location>
        <begin position="870"/>
        <end position="1000"/>
    </location>
</feature>
<keyword evidence="4" id="KW-1003">Cell membrane</keyword>
<dbReference type="AlphaFoldDB" id="A0A7M7PV22"/>
<evidence type="ECO:0000256" key="12">
    <source>
        <dbReference type="ARBA" id="ARBA00023170"/>
    </source>
</evidence>
<keyword evidence="5" id="KW-0597">Phosphoprotein</keyword>
<keyword evidence="9 18" id="KW-1133">Transmembrane helix</keyword>
<dbReference type="GO" id="GO:0017046">
    <property type="term" value="F:peptide hormone binding"/>
    <property type="evidence" value="ECO:0000318"/>
    <property type="project" value="GO_Central"/>
</dbReference>
<dbReference type="PROSITE" id="PS50011">
    <property type="entry name" value="PROTEIN_KINASE_DOM"/>
    <property type="match status" value="1"/>
</dbReference>
<dbReference type="InterPro" id="IPR001245">
    <property type="entry name" value="Ser-Thr/Tyr_kinase_cat_dom"/>
</dbReference>
<feature type="domain" description="Protein kinase" evidence="19">
    <location>
        <begin position="510"/>
        <end position="797"/>
    </location>
</feature>
<comment type="similarity">
    <text evidence="16">Belongs to the adenylyl cyclase class-4/guanylyl cyclase family.</text>
</comment>
<evidence type="ECO:0000256" key="18">
    <source>
        <dbReference type="SAM" id="Phobius"/>
    </source>
</evidence>
<dbReference type="FunFam" id="3.30.70.1230:FF:000004">
    <property type="entry name" value="Guanylate cyclase"/>
    <property type="match status" value="1"/>
</dbReference>
<dbReference type="Pfam" id="PF07714">
    <property type="entry name" value="PK_Tyr_Ser-Thr"/>
    <property type="match status" value="1"/>
</dbReference>
<evidence type="ECO:0000256" key="6">
    <source>
        <dbReference type="ARBA" id="ARBA00022692"/>
    </source>
</evidence>
<keyword evidence="8" id="KW-0547">Nucleotide-binding</keyword>
<dbReference type="GO" id="GO:0006182">
    <property type="term" value="P:cGMP biosynthetic process"/>
    <property type="evidence" value="ECO:0000318"/>
    <property type="project" value="GO_Central"/>
</dbReference>
<dbReference type="CDD" id="cd07302">
    <property type="entry name" value="CHD"/>
    <property type="match status" value="1"/>
</dbReference>
<evidence type="ECO:0000259" key="20">
    <source>
        <dbReference type="PROSITE" id="PS50125"/>
    </source>
</evidence>
<evidence type="ECO:0000256" key="1">
    <source>
        <dbReference type="ARBA" id="ARBA00001436"/>
    </source>
</evidence>
<dbReference type="CDD" id="cd06352">
    <property type="entry name" value="PBP1_NPR_GC-like"/>
    <property type="match status" value="1"/>
</dbReference>
<reference evidence="22" key="1">
    <citation type="submission" date="2015-02" db="EMBL/GenBank/DDBJ databases">
        <title>Genome sequencing for Strongylocentrotus purpuratus.</title>
        <authorList>
            <person name="Murali S."/>
            <person name="Liu Y."/>
            <person name="Vee V."/>
            <person name="English A."/>
            <person name="Wang M."/>
            <person name="Skinner E."/>
            <person name="Han Y."/>
            <person name="Muzny D.M."/>
            <person name="Worley K.C."/>
            <person name="Gibbs R.A."/>
        </authorList>
    </citation>
    <scope>NUCLEOTIDE SEQUENCE</scope>
</reference>
<evidence type="ECO:0000256" key="2">
    <source>
        <dbReference type="ARBA" id="ARBA00004251"/>
    </source>
</evidence>
<dbReference type="InterPro" id="IPR018297">
    <property type="entry name" value="A/G_cyclase_CS"/>
</dbReference>
<sequence>MCMNMRPEMELVSPILRTVLLLYAFNTIDNSLGIEIIVKGLSSNYFETTIVPVIDIAVERIHTMVEQGKYMNFSIVFHHYSYTCEHVYPSLGASLAAKYYHTKKVAAFMGPTCNSAMENVAILCAAWNLPVLSGMSPGFMLGDKDKFHTLTRTSSLAEHFARAVEAAMHYFNWHMIIWINQSEEGYFGAITEGLRDHHAELFKEGFDFVEIKSWEFDDTKDILVHAMTKGRVLFLAVDGDTLRSIMLNAYDLDLLNGDYAFINIIPFRDIDIFGNDSWERGDGRDDQAKKAYEALMTIRVFEPTSSVYKDFENEVILRREMNYNITMDHDRSSHIFLASAFYDIMILYSLAINETLAEGGDVYDGHAVTNRMWNRTFEGLYGQVVINENGDRDSEYTLWDMTDTENGTFEIVGNFYVAASGLRYTPTKNRSIVWPGEATSPPLDSPLCGFFNENPDCDEKGISSLVIAGFTGLSIVLIGTLIIFLVYRKIKKDTEILRMSWKISWLDLIFPEQTKSGNSRFSGSFVSCLSERGGVVNNPKSQVFATIAHYKGRLVMVKRIEKTKVDLTRAELKDFNNMRQVEHNNLARFVGACLDIPNVCVVIEYCPKGSLQDILGNDSLKLDAMFKDSLIIDIIRGLHYLHNSVIGVHGRLTSSNCVVDSRFVLKLTDFGLRRFQKSDCITHDDDAMIERQKLLWKAPEGVNDPAAEPTQEGDIYSVGIILQEIVTRNPPYEEVRQIMDIEDILMKIKEKRDPPFRPKVAPNSCRPEIHAVMTSCWEQQPELRPSTASLLHSMKKLNKNVSGGSILDNLLSRMEQYATNLEALVEERTAAFLEEKKRSETLLYEVLPRSVAEQLKRGEAVNPTSYDSTTIYFSDIVGFTTLSADSTPMQVVTLLNDLYTCFDEIIGNYDVYKVETIGDAYMVVSGLPIGNGNLHAREISAMSLALIKEVSTFRISHRPEEKLKLRVGIHSGPCVAGVVGLKMPRYCLFGDTVNTASRMESTGEAMKIHLSEKTKLILEEFQCFQTILRGRVELKGKGSYLTYWLLSMDV</sequence>
<evidence type="ECO:0000256" key="3">
    <source>
        <dbReference type="ARBA" id="ARBA00012202"/>
    </source>
</evidence>
<dbReference type="EnsemblMetazoa" id="XM_031000353">
    <property type="protein sequence ID" value="XP_030856213"/>
    <property type="gene ID" value="LOC105446336"/>
</dbReference>
<evidence type="ECO:0000256" key="16">
    <source>
        <dbReference type="RuleBase" id="RU000405"/>
    </source>
</evidence>
<feature type="transmembrane region" description="Helical" evidence="18">
    <location>
        <begin position="465"/>
        <end position="487"/>
    </location>
</feature>
<dbReference type="GO" id="GO:0005886">
    <property type="term" value="C:plasma membrane"/>
    <property type="evidence" value="ECO:0000318"/>
    <property type="project" value="GO_Central"/>
</dbReference>
<evidence type="ECO:0000256" key="14">
    <source>
        <dbReference type="ARBA" id="ARBA00023239"/>
    </source>
</evidence>
<dbReference type="GO" id="GO:0035556">
    <property type="term" value="P:intracellular signal transduction"/>
    <property type="evidence" value="ECO:0007669"/>
    <property type="project" value="InterPro"/>
</dbReference>
<dbReference type="PRINTS" id="PR00255">
    <property type="entry name" value="NATPEPTIDER"/>
</dbReference>
<dbReference type="GO" id="GO:0004383">
    <property type="term" value="F:guanylate cyclase activity"/>
    <property type="evidence" value="ECO:0000318"/>
    <property type="project" value="GO_Central"/>
</dbReference>
<dbReference type="InterPro" id="IPR001170">
    <property type="entry name" value="ANPR/GUC"/>
</dbReference>
<dbReference type="InterPro" id="IPR029787">
    <property type="entry name" value="Nucleotide_cyclase"/>
</dbReference>
<reference evidence="21" key="2">
    <citation type="submission" date="2021-01" db="UniProtKB">
        <authorList>
            <consortium name="EnsemblMetazoa"/>
        </authorList>
    </citation>
    <scope>IDENTIFICATION</scope>
</reference>
<evidence type="ECO:0000256" key="9">
    <source>
        <dbReference type="ARBA" id="ARBA00022989"/>
    </source>
</evidence>